<keyword evidence="5" id="KW-1185">Reference proteome</keyword>
<dbReference type="EMBL" id="JBFCZG010000005">
    <property type="protein sequence ID" value="KAL3421741.1"/>
    <property type="molecule type" value="Genomic_DNA"/>
</dbReference>
<feature type="region of interest" description="Disordered" evidence="1">
    <location>
        <begin position="182"/>
        <end position="238"/>
    </location>
</feature>
<dbReference type="InterPro" id="IPR053043">
    <property type="entry name" value="Ras-cAMP_regulatory"/>
</dbReference>
<dbReference type="InterPro" id="IPR013860">
    <property type="entry name" value="AreA_GATA"/>
</dbReference>
<feature type="compositionally biased region" description="Polar residues" evidence="1">
    <location>
        <begin position="123"/>
        <end position="134"/>
    </location>
</feature>
<feature type="domain" description="DUF3295" evidence="3">
    <location>
        <begin position="289"/>
        <end position="597"/>
    </location>
</feature>
<feature type="compositionally biased region" description="Acidic residues" evidence="1">
    <location>
        <begin position="360"/>
        <end position="395"/>
    </location>
</feature>
<evidence type="ECO:0008006" key="6">
    <source>
        <dbReference type="Google" id="ProtNLM"/>
    </source>
</evidence>
<evidence type="ECO:0000259" key="3">
    <source>
        <dbReference type="Pfam" id="PF11702"/>
    </source>
</evidence>
<evidence type="ECO:0000259" key="2">
    <source>
        <dbReference type="Pfam" id="PF08550"/>
    </source>
</evidence>
<feature type="compositionally biased region" description="Polar residues" evidence="1">
    <location>
        <begin position="200"/>
        <end position="225"/>
    </location>
</feature>
<sequence length="597" mass="65443">MPSRLDAPVLSVDVGVIHKVDTRNVENLFSMWTVFSRCSGSLEEGRRLENLSWRLWTRETFCCEPTGDANATTPAISIAKRDSEGQYTQELPDLSASLDSLADEEVLEFDSASSSSPLDISHPQIQRQDSMSSRSRGRERHITPDDLEKMVIAIKEKKDLEPLAMSTHSYLAPMADEITQHAPQSTTTTPTTQTGESTSLSLESVSDRSAASGSVSGTSERSATSIVRGFSPSHVSSSYRSIPLLTAPSSIPTADIASDTTSKVAPTKKQTMFALGGSSGDDSFSEQQNSMDSVPQHTVQPPKKKTVFQFGGSSNEDESSLPTRIQPRSSLSAALTKPAGPKKQTSFQEEVATRTISEEPVFDDDVFETDDEDDDIDESAIDDDDDSSDWEDSIEDSGKSSIDDKTFFQRVDSRPNLTSRRSLITTMLHQNDRANALMNAASKSTPAMHRSRTSSPSGPSLAASPDSDDAAPLMMKKGMKTNGLKPIAEVPRSSAQPIIMTTTNTTAHQMALSPRTTRRNMLATELTVSLRQHLLWERQQKTQTANAVLKRRHTAQDVPNLKQYPEKVHMNTTEKEPAGSWNQYFSQGVGEYHSKGW</sequence>
<feature type="compositionally biased region" description="Polar residues" evidence="1">
    <location>
        <begin position="280"/>
        <end position="299"/>
    </location>
</feature>
<proteinExistence type="predicted"/>
<feature type="compositionally biased region" description="Low complexity" evidence="1">
    <location>
        <begin position="182"/>
        <end position="199"/>
    </location>
</feature>
<evidence type="ECO:0000313" key="4">
    <source>
        <dbReference type="EMBL" id="KAL3421741.1"/>
    </source>
</evidence>
<feature type="domain" description="Nitrogen regulatory protein areA GATA-like" evidence="2">
    <location>
        <begin position="31"/>
        <end position="58"/>
    </location>
</feature>
<feature type="compositionally biased region" description="Polar residues" evidence="1">
    <location>
        <begin position="320"/>
        <end position="333"/>
    </location>
</feature>
<dbReference type="Pfam" id="PF08550">
    <property type="entry name" value="GATA_AreA"/>
    <property type="match status" value="1"/>
</dbReference>
<dbReference type="Pfam" id="PF11702">
    <property type="entry name" value="DUF3295"/>
    <property type="match status" value="1"/>
</dbReference>
<feature type="region of interest" description="Disordered" evidence="1">
    <location>
        <begin position="112"/>
        <end position="144"/>
    </location>
</feature>
<evidence type="ECO:0000256" key="1">
    <source>
        <dbReference type="SAM" id="MobiDB-lite"/>
    </source>
</evidence>
<evidence type="ECO:0000313" key="5">
    <source>
        <dbReference type="Proteomes" id="UP001629113"/>
    </source>
</evidence>
<feature type="region of interest" description="Disordered" evidence="1">
    <location>
        <begin position="441"/>
        <end position="473"/>
    </location>
</feature>
<organism evidence="4 5">
    <name type="scientific">Phlyctema vagabunda</name>
    <dbReference type="NCBI Taxonomy" id="108571"/>
    <lineage>
        <taxon>Eukaryota</taxon>
        <taxon>Fungi</taxon>
        <taxon>Dikarya</taxon>
        <taxon>Ascomycota</taxon>
        <taxon>Pezizomycotina</taxon>
        <taxon>Leotiomycetes</taxon>
        <taxon>Helotiales</taxon>
        <taxon>Dermateaceae</taxon>
        <taxon>Phlyctema</taxon>
    </lineage>
</organism>
<gene>
    <name evidence="4" type="ORF">PVAG01_05897</name>
</gene>
<dbReference type="Proteomes" id="UP001629113">
    <property type="component" value="Unassembled WGS sequence"/>
</dbReference>
<feature type="region of interest" description="Disordered" evidence="1">
    <location>
        <begin position="273"/>
        <end position="401"/>
    </location>
</feature>
<feature type="compositionally biased region" description="Low complexity" evidence="1">
    <location>
        <begin position="454"/>
        <end position="473"/>
    </location>
</feature>
<dbReference type="InterPro" id="IPR021711">
    <property type="entry name" value="DUF3295"/>
</dbReference>
<dbReference type="PANTHER" id="PTHR28014">
    <property type="entry name" value="NEGATIVE REGULATOR OF RAS-CAMP PATHWAY"/>
    <property type="match status" value="1"/>
</dbReference>
<accession>A0ABR4PEJ2</accession>
<reference evidence="4 5" key="1">
    <citation type="submission" date="2024-06" db="EMBL/GenBank/DDBJ databases">
        <title>Complete genome of Phlyctema vagabunda strain 19-DSS-EL-015.</title>
        <authorList>
            <person name="Fiorenzani C."/>
        </authorList>
    </citation>
    <scope>NUCLEOTIDE SEQUENCE [LARGE SCALE GENOMIC DNA]</scope>
    <source>
        <strain evidence="4 5">19-DSS-EL-015</strain>
    </source>
</reference>
<name>A0ABR4PEJ2_9HELO</name>
<protein>
    <recommendedName>
        <fullName evidence="6">Nitrogen regulatory protein areA GATA-like domain-containing protein</fullName>
    </recommendedName>
</protein>
<dbReference type="PANTHER" id="PTHR28014:SF1">
    <property type="entry name" value="NEGATIVE REGULATOR OF RAS-CAMP PATHWAY"/>
    <property type="match status" value="1"/>
</dbReference>
<comment type="caution">
    <text evidence="4">The sequence shown here is derived from an EMBL/GenBank/DDBJ whole genome shotgun (WGS) entry which is preliminary data.</text>
</comment>